<dbReference type="Gene3D" id="3.40.50.300">
    <property type="entry name" value="P-loop containing nucleotide triphosphate hydrolases"/>
    <property type="match status" value="1"/>
</dbReference>
<dbReference type="InterPro" id="IPR039421">
    <property type="entry name" value="Type_1_exporter"/>
</dbReference>
<gene>
    <name evidence="12" type="ORF">SAMN05421789_104193</name>
</gene>
<dbReference type="InterPro" id="IPR036640">
    <property type="entry name" value="ABC1_TM_sf"/>
</dbReference>
<evidence type="ECO:0000256" key="8">
    <source>
        <dbReference type="ARBA" id="ARBA00023136"/>
    </source>
</evidence>
<dbReference type="InterPro" id="IPR003439">
    <property type="entry name" value="ABC_transporter-like_ATP-bd"/>
</dbReference>
<dbReference type="PANTHER" id="PTHR43394">
    <property type="entry name" value="ATP-DEPENDENT PERMEASE MDL1, MITOCHONDRIAL"/>
    <property type="match status" value="1"/>
</dbReference>
<keyword evidence="13" id="KW-1185">Reference proteome</keyword>
<dbReference type="SUPFAM" id="SSF90123">
    <property type="entry name" value="ABC transporter transmembrane region"/>
    <property type="match status" value="1"/>
</dbReference>
<dbReference type="EMBL" id="FTOI01000004">
    <property type="protein sequence ID" value="SIS68457.1"/>
    <property type="molecule type" value="Genomic_DNA"/>
</dbReference>
<dbReference type="InterPro" id="IPR027417">
    <property type="entry name" value="P-loop_NTPase"/>
</dbReference>
<feature type="transmembrane region" description="Helical" evidence="9">
    <location>
        <begin position="283"/>
        <end position="301"/>
    </location>
</feature>
<evidence type="ECO:0000256" key="4">
    <source>
        <dbReference type="ARBA" id="ARBA00022692"/>
    </source>
</evidence>
<feature type="transmembrane region" description="Helical" evidence="9">
    <location>
        <begin position="16"/>
        <end position="38"/>
    </location>
</feature>
<feature type="transmembrane region" description="Helical" evidence="9">
    <location>
        <begin position="58"/>
        <end position="79"/>
    </location>
</feature>
<protein>
    <submittedName>
        <fullName evidence="12">ATP-binding cassette, subfamily B</fullName>
    </submittedName>
</protein>
<dbReference type="Pfam" id="PF00664">
    <property type="entry name" value="ABC_membrane"/>
    <property type="match status" value="1"/>
</dbReference>
<evidence type="ECO:0000313" key="12">
    <source>
        <dbReference type="EMBL" id="SIS68457.1"/>
    </source>
</evidence>
<dbReference type="Gene3D" id="1.20.1560.10">
    <property type="entry name" value="ABC transporter type 1, transmembrane domain"/>
    <property type="match status" value="1"/>
</dbReference>
<dbReference type="GO" id="GO:0015421">
    <property type="term" value="F:ABC-type oligopeptide transporter activity"/>
    <property type="evidence" value="ECO:0007669"/>
    <property type="project" value="TreeGrafter"/>
</dbReference>
<evidence type="ECO:0000256" key="1">
    <source>
        <dbReference type="ARBA" id="ARBA00004651"/>
    </source>
</evidence>
<evidence type="ECO:0000256" key="5">
    <source>
        <dbReference type="ARBA" id="ARBA00022741"/>
    </source>
</evidence>
<dbReference type="GO" id="GO:0005886">
    <property type="term" value="C:plasma membrane"/>
    <property type="evidence" value="ECO:0007669"/>
    <property type="project" value="UniProtKB-SubCell"/>
</dbReference>
<keyword evidence="8 9" id="KW-0472">Membrane</keyword>
<dbReference type="STRING" id="713588.SAMN05421789_104193"/>
<feature type="transmembrane region" description="Helical" evidence="9">
    <location>
        <begin position="161"/>
        <end position="180"/>
    </location>
</feature>
<evidence type="ECO:0000259" key="10">
    <source>
        <dbReference type="PROSITE" id="PS50893"/>
    </source>
</evidence>
<keyword evidence="4 9" id="KW-0812">Transmembrane</keyword>
<comment type="subcellular location">
    <subcellularLocation>
        <location evidence="1">Cell membrane</location>
        <topology evidence="1">Multi-pass membrane protein</topology>
    </subcellularLocation>
</comment>
<dbReference type="OrthoDB" id="9780296at2"/>
<sequence>MNALKTLNPYFWKHRILLFYGFFFIIASNFFNIFKVQFVGKSVDEISNTTNLGFNKQVLIYVGIIVGSSLLTGFFTFMMRQTIIVASRRIEYELKNKIYSHYQDLSLTDFKKTTIGDLMNRLSEDVVAVRMYLGPGVMYVANLLILLLITCIYMLRTDVTMTIWSLLPLPILSFGIYKVSSIINKKSKIMQKSQSAISTFVQDSFSGIRVVKFFAKEKYIENNYGTKVKDYQDKALDLAKTEAYFFTIILFVIGMLNVVILFIGGQKYMSNELSVGKIADFFLYINILIFPFSMLGWVTSVNQRAAASMARINEFLDMKTDIVNTNHENYPIKGDIEFRNVSYVYPNTGIKALDNLSFKIEAGKSLAIMGKTGSGKSTIALLLCRLIDPTEGEILIDGKNLKEHNLVNYRKFIGYIPQESFLFSDTIENNIGFSIDQPSLKLVEEFAIKADVHKNIVEFKDQYKTMVGERGVMLSGGQKQRICIARALIKEPKILIFDDSLSALDTETEENILQNIENEIQKSSSIIITHRESSAKRADKILNLNKVENSDSM</sequence>
<dbReference type="RefSeq" id="WP_076386378.1">
    <property type="nucleotide sequence ID" value="NZ_FTOI01000004.1"/>
</dbReference>
<dbReference type="PROSITE" id="PS50893">
    <property type="entry name" value="ABC_TRANSPORTER_2"/>
    <property type="match status" value="1"/>
</dbReference>
<dbReference type="SMART" id="SM00382">
    <property type="entry name" value="AAA"/>
    <property type="match status" value="1"/>
</dbReference>
<dbReference type="PANTHER" id="PTHR43394:SF1">
    <property type="entry name" value="ATP-BINDING CASSETTE SUB-FAMILY B MEMBER 10, MITOCHONDRIAL"/>
    <property type="match status" value="1"/>
</dbReference>
<name>A0A1N7L3U0_9FLAO</name>
<keyword evidence="2" id="KW-0813">Transport</keyword>
<evidence type="ECO:0000259" key="11">
    <source>
        <dbReference type="PROSITE" id="PS50929"/>
    </source>
</evidence>
<dbReference type="InterPro" id="IPR017871">
    <property type="entry name" value="ABC_transporter-like_CS"/>
</dbReference>
<evidence type="ECO:0000256" key="9">
    <source>
        <dbReference type="SAM" id="Phobius"/>
    </source>
</evidence>
<dbReference type="InterPro" id="IPR011527">
    <property type="entry name" value="ABC1_TM_dom"/>
</dbReference>
<evidence type="ECO:0000256" key="7">
    <source>
        <dbReference type="ARBA" id="ARBA00022989"/>
    </source>
</evidence>
<evidence type="ECO:0000313" key="13">
    <source>
        <dbReference type="Proteomes" id="UP000185839"/>
    </source>
</evidence>
<evidence type="ECO:0000256" key="3">
    <source>
        <dbReference type="ARBA" id="ARBA00022475"/>
    </source>
</evidence>
<dbReference type="SUPFAM" id="SSF52540">
    <property type="entry name" value="P-loop containing nucleoside triphosphate hydrolases"/>
    <property type="match status" value="1"/>
</dbReference>
<feature type="domain" description="ABC transmembrane type-1" evidence="11">
    <location>
        <begin position="21"/>
        <end position="304"/>
    </location>
</feature>
<dbReference type="GO" id="GO:0016887">
    <property type="term" value="F:ATP hydrolysis activity"/>
    <property type="evidence" value="ECO:0007669"/>
    <property type="project" value="InterPro"/>
</dbReference>
<proteinExistence type="predicted"/>
<dbReference type="PROSITE" id="PS00211">
    <property type="entry name" value="ABC_TRANSPORTER_1"/>
    <property type="match status" value="1"/>
</dbReference>
<dbReference type="GO" id="GO:0005524">
    <property type="term" value="F:ATP binding"/>
    <property type="evidence" value="ECO:0007669"/>
    <property type="project" value="UniProtKB-KW"/>
</dbReference>
<keyword evidence="6 12" id="KW-0067">ATP-binding</keyword>
<dbReference type="PROSITE" id="PS50929">
    <property type="entry name" value="ABC_TM1F"/>
    <property type="match status" value="1"/>
</dbReference>
<dbReference type="AlphaFoldDB" id="A0A1N7L3U0"/>
<dbReference type="Proteomes" id="UP000185839">
    <property type="component" value="Unassembled WGS sequence"/>
</dbReference>
<feature type="transmembrane region" description="Helical" evidence="9">
    <location>
        <begin position="137"/>
        <end position="155"/>
    </location>
</feature>
<keyword evidence="3" id="KW-1003">Cell membrane</keyword>
<dbReference type="FunFam" id="3.40.50.300:FF:000221">
    <property type="entry name" value="Multidrug ABC transporter ATP-binding protein"/>
    <property type="match status" value="1"/>
</dbReference>
<evidence type="ECO:0000256" key="6">
    <source>
        <dbReference type="ARBA" id="ARBA00022840"/>
    </source>
</evidence>
<keyword evidence="5" id="KW-0547">Nucleotide-binding</keyword>
<feature type="domain" description="ABC transporter" evidence="10">
    <location>
        <begin position="336"/>
        <end position="553"/>
    </location>
</feature>
<feature type="transmembrane region" description="Helical" evidence="9">
    <location>
        <begin position="243"/>
        <end position="263"/>
    </location>
</feature>
<dbReference type="Pfam" id="PF00005">
    <property type="entry name" value="ABC_tran"/>
    <property type="match status" value="1"/>
</dbReference>
<keyword evidence="7 9" id="KW-1133">Transmembrane helix</keyword>
<dbReference type="CDD" id="cd18541">
    <property type="entry name" value="ABC_6TM_TmrB_like"/>
    <property type="match status" value="1"/>
</dbReference>
<dbReference type="InterPro" id="IPR003593">
    <property type="entry name" value="AAA+_ATPase"/>
</dbReference>
<organism evidence="12 13">
    <name type="scientific">Kaistella chaponensis</name>
    <dbReference type="NCBI Taxonomy" id="713588"/>
    <lineage>
        <taxon>Bacteria</taxon>
        <taxon>Pseudomonadati</taxon>
        <taxon>Bacteroidota</taxon>
        <taxon>Flavobacteriia</taxon>
        <taxon>Flavobacteriales</taxon>
        <taxon>Weeksellaceae</taxon>
        <taxon>Chryseobacterium group</taxon>
        <taxon>Kaistella</taxon>
    </lineage>
</organism>
<evidence type="ECO:0000256" key="2">
    <source>
        <dbReference type="ARBA" id="ARBA00022448"/>
    </source>
</evidence>
<reference evidence="13" key="1">
    <citation type="submission" date="2017-01" db="EMBL/GenBank/DDBJ databases">
        <authorList>
            <person name="Varghese N."/>
            <person name="Submissions S."/>
        </authorList>
    </citation>
    <scope>NUCLEOTIDE SEQUENCE [LARGE SCALE GENOMIC DNA]</scope>
    <source>
        <strain evidence="13">DSM 23145</strain>
    </source>
</reference>
<accession>A0A1N7L3U0</accession>